<dbReference type="PANTHER" id="PTHR39153:SF1">
    <property type="entry name" value="AGR244WP"/>
    <property type="match status" value="1"/>
</dbReference>
<accession>A0A0D1XSE7</accession>
<evidence type="ECO:0000313" key="1">
    <source>
        <dbReference type="EMBL" id="KIV91016.1"/>
    </source>
</evidence>
<keyword evidence="3" id="KW-1185">Reference proteome</keyword>
<reference evidence="2 4" key="2">
    <citation type="submission" date="2017-03" db="EMBL/GenBank/DDBJ databases">
        <title>Genomes of endolithic fungi from Antarctica.</title>
        <authorList>
            <person name="Coleine C."/>
            <person name="Masonjones S."/>
            <person name="Stajich J.E."/>
        </authorList>
    </citation>
    <scope>NUCLEOTIDE SEQUENCE [LARGE SCALE GENOMIC DNA]</scope>
    <source>
        <strain evidence="2 4">CCFEE 6314</strain>
    </source>
</reference>
<organism evidence="1 3">
    <name type="scientific">Exophiala mesophila</name>
    <name type="common">Black yeast-like fungus</name>
    <dbReference type="NCBI Taxonomy" id="212818"/>
    <lineage>
        <taxon>Eukaryota</taxon>
        <taxon>Fungi</taxon>
        <taxon>Dikarya</taxon>
        <taxon>Ascomycota</taxon>
        <taxon>Pezizomycotina</taxon>
        <taxon>Eurotiomycetes</taxon>
        <taxon>Chaetothyriomycetidae</taxon>
        <taxon>Chaetothyriales</taxon>
        <taxon>Herpotrichiellaceae</taxon>
        <taxon>Exophiala</taxon>
    </lineage>
</organism>
<dbReference type="AlphaFoldDB" id="A0A0D1XSE7"/>
<evidence type="ECO:0000313" key="4">
    <source>
        <dbReference type="Proteomes" id="UP000288859"/>
    </source>
</evidence>
<dbReference type="EMBL" id="KN847523">
    <property type="protein sequence ID" value="KIV91016.1"/>
    <property type="molecule type" value="Genomic_DNA"/>
</dbReference>
<dbReference type="VEuPathDB" id="FungiDB:PV10_05608"/>
<dbReference type="InterPro" id="IPR038882">
    <property type="entry name" value="Rcf3"/>
</dbReference>
<evidence type="ECO:0000313" key="3">
    <source>
        <dbReference type="Proteomes" id="UP000054302"/>
    </source>
</evidence>
<evidence type="ECO:0008006" key="5">
    <source>
        <dbReference type="Google" id="ProtNLM"/>
    </source>
</evidence>
<dbReference type="EMBL" id="NAJM01000029">
    <property type="protein sequence ID" value="RVX69429.1"/>
    <property type="molecule type" value="Genomic_DNA"/>
</dbReference>
<dbReference type="HOGENOM" id="CLU_148205_0_0_1"/>
<dbReference type="Proteomes" id="UP000288859">
    <property type="component" value="Unassembled WGS sequence"/>
</dbReference>
<evidence type="ECO:0000313" key="2">
    <source>
        <dbReference type="EMBL" id="RVX69429.1"/>
    </source>
</evidence>
<dbReference type="OrthoDB" id="3979469at2759"/>
<gene>
    <name evidence="2" type="ORF">B0A52_06492</name>
    <name evidence="1" type="ORF">PV10_05608</name>
</gene>
<dbReference type="PANTHER" id="PTHR39153">
    <property type="entry name" value="AGR244WP"/>
    <property type="match status" value="1"/>
</dbReference>
<dbReference type="RefSeq" id="XP_016222590.1">
    <property type="nucleotide sequence ID" value="XM_016370297.1"/>
</dbReference>
<name>A0A0D1XSE7_EXOME</name>
<protein>
    <recommendedName>
        <fullName evidence="5">HIG1 domain-containing protein</fullName>
    </recommendedName>
</protein>
<reference evidence="1 3" key="1">
    <citation type="submission" date="2015-01" db="EMBL/GenBank/DDBJ databases">
        <title>The Genome Sequence of Exophiala mesophila CBS40295.</title>
        <authorList>
            <consortium name="The Broad Institute Genomics Platform"/>
            <person name="Cuomo C."/>
            <person name="de Hoog S."/>
            <person name="Gorbushina A."/>
            <person name="Stielow B."/>
            <person name="Teixiera M."/>
            <person name="Abouelleil A."/>
            <person name="Chapman S.B."/>
            <person name="Priest M."/>
            <person name="Young S.K."/>
            <person name="Wortman J."/>
            <person name="Nusbaum C."/>
            <person name="Birren B."/>
        </authorList>
    </citation>
    <scope>NUCLEOTIDE SEQUENCE [LARGE SCALE GENOMIC DNA]</scope>
    <source>
        <strain evidence="1 3">CBS 40295</strain>
    </source>
</reference>
<dbReference type="OMA" id="GGCIWQE"/>
<sequence>MPPPSEVKDIAPPAALNTIAGQGFASGVLRFGTISMITHLLLNYKPGHPVYRGLTIQFKVFIQISAMTLGGCIFAEKRVTEFNDSVRRRNRALDRSRRVWSEEAEIRAIADQRYKTYNKAPDGEEKPSE</sequence>
<dbReference type="Proteomes" id="UP000054302">
    <property type="component" value="Unassembled WGS sequence"/>
</dbReference>
<dbReference type="GeneID" id="27323453"/>
<proteinExistence type="predicted"/>